<dbReference type="Proteomes" id="UP001642260">
    <property type="component" value="Unassembled WGS sequence"/>
</dbReference>
<keyword evidence="3" id="KW-1185">Reference proteome</keyword>
<proteinExistence type="predicted"/>
<accession>A0ABC8L775</accession>
<feature type="non-terminal residue" evidence="2">
    <location>
        <position position="1"/>
    </location>
</feature>
<organism evidence="2 3">
    <name type="scientific">Eruca vesicaria subsp. sativa</name>
    <name type="common">Garden rocket</name>
    <name type="synonym">Eruca sativa</name>
    <dbReference type="NCBI Taxonomy" id="29727"/>
    <lineage>
        <taxon>Eukaryota</taxon>
        <taxon>Viridiplantae</taxon>
        <taxon>Streptophyta</taxon>
        <taxon>Embryophyta</taxon>
        <taxon>Tracheophyta</taxon>
        <taxon>Spermatophyta</taxon>
        <taxon>Magnoliopsida</taxon>
        <taxon>eudicotyledons</taxon>
        <taxon>Gunneridae</taxon>
        <taxon>Pentapetalae</taxon>
        <taxon>rosids</taxon>
        <taxon>malvids</taxon>
        <taxon>Brassicales</taxon>
        <taxon>Brassicaceae</taxon>
        <taxon>Brassiceae</taxon>
        <taxon>Eruca</taxon>
    </lineage>
</organism>
<feature type="compositionally biased region" description="Polar residues" evidence="1">
    <location>
        <begin position="71"/>
        <end position="87"/>
    </location>
</feature>
<feature type="region of interest" description="Disordered" evidence="1">
    <location>
        <begin position="71"/>
        <end position="94"/>
    </location>
</feature>
<evidence type="ECO:0000256" key="1">
    <source>
        <dbReference type="SAM" id="MobiDB-lite"/>
    </source>
</evidence>
<evidence type="ECO:0000313" key="2">
    <source>
        <dbReference type="EMBL" id="CAH8371289.1"/>
    </source>
</evidence>
<gene>
    <name evidence="2" type="ORF">ERUC_LOCUS31501</name>
</gene>
<name>A0ABC8L775_ERUVS</name>
<comment type="caution">
    <text evidence="2">The sequence shown here is derived from an EMBL/GenBank/DDBJ whole genome shotgun (WGS) entry which is preliminary data.</text>
</comment>
<dbReference type="AlphaFoldDB" id="A0ABC8L775"/>
<sequence length="94" mass="10779">AWKRWVEGKPEMVIDPLLMKNPRHEIIKLIQIGLLCVQENASKRPTMNSVIVWLGSETIIIPLPRAPVFTRDQSQSENSKMSMSNDIFTDLSCR</sequence>
<evidence type="ECO:0000313" key="3">
    <source>
        <dbReference type="Proteomes" id="UP001642260"/>
    </source>
</evidence>
<dbReference type="EMBL" id="CAKOAT010428365">
    <property type="protein sequence ID" value="CAH8371289.1"/>
    <property type="molecule type" value="Genomic_DNA"/>
</dbReference>
<dbReference type="PANTHER" id="PTHR27006:SF584">
    <property type="entry name" value="PROTEIN KINASE DOMAIN-CONTAINING PROTEIN"/>
    <property type="match status" value="1"/>
</dbReference>
<dbReference type="PANTHER" id="PTHR27006">
    <property type="entry name" value="PROMASTIGOTE SURFACE ANTIGEN PROTEIN PSA"/>
    <property type="match status" value="1"/>
</dbReference>
<reference evidence="2 3" key="1">
    <citation type="submission" date="2022-03" db="EMBL/GenBank/DDBJ databases">
        <authorList>
            <person name="Macdonald S."/>
            <person name="Ahmed S."/>
            <person name="Newling K."/>
        </authorList>
    </citation>
    <scope>NUCLEOTIDE SEQUENCE [LARGE SCALE GENOMIC DNA]</scope>
</reference>
<dbReference type="Gene3D" id="1.10.510.10">
    <property type="entry name" value="Transferase(Phosphotransferase) domain 1"/>
    <property type="match status" value="1"/>
</dbReference>
<protein>
    <submittedName>
        <fullName evidence="2">Uncharacterized protein</fullName>
    </submittedName>
</protein>